<dbReference type="PROSITE" id="PS50110">
    <property type="entry name" value="RESPONSE_REGULATORY"/>
    <property type="match status" value="1"/>
</dbReference>
<feature type="domain" description="HTH LytTR-type" evidence="3">
    <location>
        <begin position="151"/>
        <end position="251"/>
    </location>
</feature>
<name>A0ABR6KQ58_9BACT</name>
<dbReference type="EMBL" id="JACHOC010000005">
    <property type="protein sequence ID" value="MBB4622963.1"/>
    <property type="molecule type" value="Genomic_DNA"/>
</dbReference>
<dbReference type="Pfam" id="PF00072">
    <property type="entry name" value="Response_reg"/>
    <property type="match status" value="1"/>
</dbReference>
<proteinExistence type="predicted"/>
<evidence type="ECO:0000313" key="4">
    <source>
        <dbReference type="EMBL" id="MBB4622963.1"/>
    </source>
</evidence>
<evidence type="ECO:0000259" key="2">
    <source>
        <dbReference type="PROSITE" id="PS50110"/>
    </source>
</evidence>
<dbReference type="Proteomes" id="UP000533637">
    <property type="component" value="Unassembled WGS sequence"/>
</dbReference>
<dbReference type="PANTHER" id="PTHR37299">
    <property type="entry name" value="TRANSCRIPTIONAL REGULATOR-RELATED"/>
    <property type="match status" value="1"/>
</dbReference>
<dbReference type="SMART" id="SM00850">
    <property type="entry name" value="LytTR"/>
    <property type="match status" value="1"/>
</dbReference>
<evidence type="ECO:0000259" key="3">
    <source>
        <dbReference type="PROSITE" id="PS50930"/>
    </source>
</evidence>
<dbReference type="PANTHER" id="PTHR37299:SF1">
    <property type="entry name" value="STAGE 0 SPORULATION PROTEIN A HOMOLOG"/>
    <property type="match status" value="1"/>
</dbReference>
<dbReference type="InterPro" id="IPR011006">
    <property type="entry name" value="CheY-like_superfamily"/>
</dbReference>
<dbReference type="Gene3D" id="3.40.50.2300">
    <property type="match status" value="1"/>
</dbReference>
<evidence type="ECO:0000313" key="5">
    <source>
        <dbReference type="Proteomes" id="UP000533637"/>
    </source>
</evidence>
<reference evidence="4 5" key="1">
    <citation type="submission" date="2020-08" db="EMBL/GenBank/DDBJ databases">
        <title>Genomic Encyclopedia of Type Strains, Phase IV (KMG-IV): sequencing the most valuable type-strain genomes for metagenomic binning, comparative biology and taxonomic classification.</title>
        <authorList>
            <person name="Goeker M."/>
        </authorList>
    </citation>
    <scope>NUCLEOTIDE SEQUENCE [LARGE SCALE GENOMIC DNA]</scope>
    <source>
        <strain evidence="4 5">DSM 102983</strain>
    </source>
</reference>
<dbReference type="InterPro" id="IPR007492">
    <property type="entry name" value="LytTR_DNA-bd_dom"/>
</dbReference>
<dbReference type="GO" id="GO:0003677">
    <property type="term" value="F:DNA binding"/>
    <property type="evidence" value="ECO:0007669"/>
    <property type="project" value="UniProtKB-KW"/>
</dbReference>
<accession>A0ABR6KQ58</accession>
<dbReference type="InterPro" id="IPR046947">
    <property type="entry name" value="LytR-like"/>
</dbReference>
<dbReference type="Pfam" id="PF04397">
    <property type="entry name" value="LytTR"/>
    <property type="match status" value="1"/>
</dbReference>
<dbReference type="PROSITE" id="PS50930">
    <property type="entry name" value="HTH_LYTTR"/>
    <property type="match status" value="1"/>
</dbReference>
<comment type="caution">
    <text evidence="4">The sequence shown here is derived from an EMBL/GenBank/DDBJ whole genome shotgun (WGS) entry which is preliminary data.</text>
</comment>
<feature type="modified residue" description="4-aspartylphosphate" evidence="1">
    <location>
        <position position="55"/>
    </location>
</feature>
<dbReference type="SMART" id="SM00448">
    <property type="entry name" value="REC"/>
    <property type="match status" value="1"/>
</dbReference>
<keyword evidence="5" id="KW-1185">Reference proteome</keyword>
<protein>
    <submittedName>
        <fullName evidence="4">DNA-binding LytR/AlgR family response regulator</fullName>
    </submittedName>
</protein>
<keyword evidence="4" id="KW-0238">DNA-binding</keyword>
<dbReference type="SUPFAM" id="SSF52172">
    <property type="entry name" value="CheY-like"/>
    <property type="match status" value="1"/>
</dbReference>
<evidence type="ECO:0000256" key="1">
    <source>
        <dbReference type="PROSITE-ProRule" id="PRU00169"/>
    </source>
</evidence>
<organism evidence="4 5">
    <name type="scientific">Parabacteroides faecis</name>
    <dbReference type="NCBI Taxonomy" id="1217282"/>
    <lineage>
        <taxon>Bacteria</taxon>
        <taxon>Pseudomonadati</taxon>
        <taxon>Bacteroidota</taxon>
        <taxon>Bacteroidia</taxon>
        <taxon>Bacteroidales</taxon>
        <taxon>Tannerellaceae</taxon>
        <taxon>Parabacteroides</taxon>
    </lineage>
</organism>
<dbReference type="Gene3D" id="2.40.50.1020">
    <property type="entry name" value="LytTr DNA-binding domain"/>
    <property type="match status" value="1"/>
</dbReference>
<gene>
    <name evidence="4" type="ORF">GGQ57_002872</name>
</gene>
<sequence>MKLTCAIIDDEPLAISLLESYVNKTPFLELAGKYNSAVNALPMLTKEPVDLLFLDIQMPELNGMEFSRILEAETRIIFTTAFSQYALDSYKVNALDYLLKPISYADFLKSANKALQWYELLREGKEGKADPGKDGQPTAPAVQSQTSIESIFIKTEYKLVQVELRKILYIEGLKDYVKIFIEGEPHPILSLMSMKSLEDMLPTNRFIRVHRSFIVQPEKIKVIERNRIVFGKEYIPISDNYKQKFMEFLAQRSLLP</sequence>
<dbReference type="RefSeq" id="WP_183671253.1">
    <property type="nucleotide sequence ID" value="NZ_BMPB01000005.1"/>
</dbReference>
<dbReference type="InterPro" id="IPR001789">
    <property type="entry name" value="Sig_transdc_resp-reg_receiver"/>
</dbReference>
<feature type="domain" description="Response regulatory" evidence="2">
    <location>
        <begin position="4"/>
        <end position="115"/>
    </location>
</feature>
<keyword evidence="1" id="KW-0597">Phosphoprotein</keyword>